<dbReference type="EMBL" id="GL832980">
    <property type="protein sequence ID" value="EGD78033.1"/>
    <property type="molecule type" value="Genomic_DNA"/>
</dbReference>
<dbReference type="STRING" id="946362.F2ULN4"/>
<dbReference type="OrthoDB" id="377083at2759"/>
<evidence type="ECO:0000256" key="4">
    <source>
        <dbReference type="ARBA" id="ARBA00022679"/>
    </source>
</evidence>
<dbReference type="GO" id="GO:0004168">
    <property type="term" value="F:dolichol kinase activity"/>
    <property type="evidence" value="ECO:0007669"/>
    <property type="project" value="UniProtKB-EC"/>
</dbReference>
<protein>
    <recommendedName>
        <fullName evidence="3">dolichol kinase</fullName>
        <ecNumber evidence="3">2.7.1.108</ecNumber>
    </recommendedName>
</protein>
<comment type="subcellular location">
    <subcellularLocation>
        <location evidence="1">Endoplasmic reticulum membrane</location>
        <topology evidence="1">Multi-pass membrane protein</topology>
    </subcellularLocation>
</comment>
<evidence type="ECO:0000256" key="6">
    <source>
        <dbReference type="ARBA" id="ARBA00022777"/>
    </source>
</evidence>
<evidence type="ECO:0000256" key="10">
    <source>
        <dbReference type="SAM" id="Phobius"/>
    </source>
</evidence>
<evidence type="ECO:0000256" key="8">
    <source>
        <dbReference type="ARBA" id="ARBA00022989"/>
    </source>
</evidence>
<dbReference type="eggNOG" id="KOG2468">
    <property type="taxonomic scope" value="Eukaryota"/>
</dbReference>
<feature type="transmembrane region" description="Helical" evidence="10">
    <location>
        <begin position="317"/>
        <end position="336"/>
    </location>
</feature>
<keyword evidence="4" id="KW-0808">Transferase</keyword>
<name>F2ULN4_SALR5</name>
<dbReference type="FunCoup" id="F2ULN4">
    <property type="interactions" value="338"/>
</dbReference>
<evidence type="ECO:0000256" key="9">
    <source>
        <dbReference type="ARBA" id="ARBA00023136"/>
    </source>
</evidence>
<feature type="transmembrane region" description="Helical" evidence="10">
    <location>
        <begin position="155"/>
        <end position="176"/>
    </location>
</feature>
<keyword evidence="12" id="KW-1185">Reference proteome</keyword>
<feature type="transmembrane region" description="Helical" evidence="10">
    <location>
        <begin position="188"/>
        <end position="209"/>
    </location>
</feature>
<dbReference type="Proteomes" id="UP000007799">
    <property type="component" value="Unassembled WGS sequence"/>
</dbReference>
<evidence type="ECO:0000256" key="1">
    <source>
        <dbReference type="ARBA" id="ARBA00004477"/>
    </source>
</evidence>
<keyword evidence="6" id="KW-0418">Kinase</keyword>
<evidence type="ECO:0000256" key="2">
    <source>
        <dbReference type="ARBA" id="ARBA00010794"/>
    </source>
</evidence>
<evidence type="ECO:0000256" key="5">
    <source>
        <dbReference type="ARBA" id="ARBA00022692"/>
    </source>
</evidence>
<dbReference type="PANTHER" id="PTHR13205">
    <property type="entry name" value="TRANSMEMBRANE PROTEIN 15-RELATED"/>
    <property type="match status" value="1"/>
</dbReference>
<reference evidence="11" key="1">
    <citation type="submission" date="2009-08" db="EMBL/GenBank/DDBJ databases">
        <title>Annotation of Salpingoeca rosetta.</title>
        <authorList>
            <consortium name="The Broad Institute Genome Sequencing Platform"/>
            <person name="Russ C."/>
            <person name="Cuomo C."/>
            <person name="Burger G."/>
            <person name="Gray M.W."/>
            <person name="Holland P.W.H."/>
            <person name="King N."/>
            <person name="Lang F.B.F."/>
            <person name="Roger A.J."/>
            <person name="Ruiz-Trillo I."/>
            <person name="Young S.K."/>
            <person name="Zeng Q."/>
            <person name="Gargeya S."/>
            <person name="Alvarado L."/>
            <person name="Berlin A."/>
            <person name="Chapman S.B."/>
            <person name="Chen Z."/>
            <person name="Freedman E."/>
            <person name="Gellesch M."/>
            <person name="Goldberg J."/>
            <person name="Griggs A."/>
            <person name="Gujja S."/>
            <person name="Heilman E."/>
            <person name="Heiman D."/>
            <person name="Howarth C."/>
            <person name="Mehta T."/>
            <person name="Neiman D."/>
            <person name="Pearson M."/>
            <person name="Roberts A."/>
            <person name="Saif S."/>
            <person name="Shea T."/>
            <person name="Shenoy N."/>
            <person name="Sisk P."/>
            <person name="Stolte C."/>
            <person name="Sykes S."/>
            <person name="White J."/>
            <person name="Yandava C."/>
            <person name="Haas B."/>
            <person name="Nusbaum C."/>
            <person name="Birren B."/>
        </authorList>
    </citation>
    <scope>NUCLEOTIDE SEQUENCE [LARGE SCALE GENOMIC DNA]</scope>
    <source>
        <strain evidence="11">ATCC 50818</strain>
    </source>
</reference>
<evidence type="ECO:0000256" key="7">
    <source>
        <dbReference type="ARBA" id="ARBA00022824"/>
    </source>
</evidence>
<dbReference type="GeneID" id="16070647"/>
<keyword evidence="8 10" id="KW-1133">Transmembrane helix</keyword>
<dbReference type="InParanoid" id="F2ULN4"/>
<gene>
    <name evidence="11" type="ORF">PTSG_09670</name>
</gene>
<evidence type="ECO:0000313" key="11">
    <source>
        <dbReference type="EMBL" id="EGD78033.1"/>
    </source>
</evidence>
<feature type="transmembrane region" description="Helical" evidence="10">
    <location>
        <begin position="221"/>
        <end position="244"/>
    </location>
</feature>
<evidence type="ECO:0000313" key="12">
    <source>
        <dbReference type="Proteomes" id="UP000007799"/>
    </source>
</evidence>
<evidence type="ECO:0000256" key="3">
    <source>
        <dbReference type="ARBA" id="ARBA00012132"/>
    </source>
</evidence>
<feature type="transmembrane region" description="Helical" evidence="10">
    <location>
        <begin position="357"/>
        <end position="376"/>
    </location>
</feature>
<dbReference type="GO" id="GO:0005789">
    <property type="term" value="C:endoplasmic reticulum membrane"/>
    <property type="evidence" value="ECO:0007669"/>
    <property type="project" value="UniProtKB-SubCell"/>
</dbReference>
<comment type="similarity">
    <text evidence="2">Belongs to the polyprenol kinase family.</text>
</comment>
<organism evidence="12">
    <name type="scientific">Salpingoeca rosetta (strain ATCC 50818 / BSB-021)</name>
    <dbReference type="NCBI Taxonomy" id="946362"/>
    <lineage>
        <taxon>Eukaryota</taxon>
        <taxon>Choanoflagellata</taxon>
        <taxon>Craspedida</taxon>
        <taxon>Salpingoecidae</taxon>
        <taxon>Salpingoeca</taxon>
    </lineage>
</organism>
<proteinExistence type="inferred from homology"/>
<accession>F2ULN4</accession>
<feature type="transmembrane region" description="Helical" evidence="10">
    <location>
        <begin position="295"/>
        <end position="311"/>
    </location>
</feature>
<feature type="transmembrane region" description="Helical" evidence="10">
    <location>
        <begin position="256"/>
        <end position="283"/>
    </location>
</feature>
<dbReference type="AlphaFoldDB" id="F2ULN4"/>
<keyword evidence="5 10" id="KW-0812">Transmembrane</keyword>
<dbReference type="EC" id="2.7.1.108" evidence="3"/>
<feature type="transmembrane region" description="Helical" evidence="10">
    <location>
        <begin position="124"/>
        <end position="143"/>
    </location>
</feature>
<dbReference type="InterPro" id="IPR032974">
    <property type="entry name" value="Polypren_kinase"/>
</dbReference>
<feature type="transmembrane region" description="Helical" evidence="10">
    <location>
        <begin position="53"/>
        <end position="79"/>
    </location>
</feature>
<dbReference type="GO" id="GO:0043048">
    <property type="term" value="P:dolichyl monophosphate biosynthetic process"/>
    <property type="evidence" value="ECO:0007669"/>
    <property type="project" value="TreeGrafter"/>
</dbReference>
<keyword evidence="9 10" id="KW-0472">Membrane</keyword>
<feature type="transmembrane region" description="Helical" evidence="10">
    <location>
        <begin position="388"/>
        <end position="411"/>
    </location>
</feature>
<dbReference type="PANTHER" id="PTHR13205:SF15">
    <property type="entry name" value="DOLICHOL KINASE"/>
    <property type="match status" value="1"/>
</dbReference>
<keyword evidence="7" id="KW-0256">Endoplasmic reticulum</keyword>
<dbReference type="KEGG" id="sre:PTSG_09670"/>
<sequence length="414" mass="43816">MMEVEVEDMAHAAVRWLCAHWTAAAGTACTGLACALLDTQRPARHHRDAHPGLLLGASIAALILPLWTAHLAALSLLSLHMIHGAWCPPNPILKVSAAAIALSAVAWSLDTTWTSTLCVGDASGAALAATLPLVLLHLFPASFTHCEAWLTTQGLLCAAAVAASPVMAIAPYVTLLPLPLSFTVEQRLVAICVLGALLVTACGRVFMALVPRRHSTATTPIATTTIAALAGVALSGFGFVIPMLSHTLQQNTFVWLWSFMCINVFPLAYCACVCATGIGAIAIAPLHSSLHLRKAYHFLALVLFVPLLLFAREFLFISLSFAFVVFVLGEFVRACALEPFAAPLERLTRRYWDGQDSGAILLTPIYLLTGIAIPIWSTPSPPSSLPWLRVPIAACAGLLAVGVGDSAAAVIGRR</sequence>
<dbReference type="RefSeq" id="XP_004990095.1">
    <property type="nucleotide sequence ID" value="XM_004990038.1"/>
</dbReference>